<accession>A0A8J7B0L5</accession>
<dbReference type="Pfam" id="PF14252">
    <property type="entry name" value="DUF4347"/>
    <property type="match status" value="1"/>
</dbReference>
<evidence type="ECO:0000313" key="3">
    <source>
        <dbReference type="Proteomes" id="UP000636505"/>
    </source>
</evidence>
<reference evidence="2" key="1">
    <citation type="submission" date="2020-10" db="EMBL/GenBank/DDBJ databases">
        <authorList>
            <person name="Castelo-Branco R."/>
            <person name="Eusebio N."/>
            <person name="Adriana R."/>
            <person name="Vieira A."/>
            <person name="Brugerolle De Fraissinette N."/>
            <person name="Rezende De Castro R."/>
            <person name="Schneider M.P."/>
            <person name="Vasconcelos V."/>
            <person name="Leao P.N."/>
        </authorList>
    </citation>
    <scope>NUCLEOTIDE SEQUENCE</scope>
    <source>
        <strain evidence="2">LEGE 07310</strain>
    </source>
</reference>
<organism evidence="2 3">
    <name type="scientific">Vasconcelosia minhoensis LEGE 07310</name>
    <dbReference type="NCBI Taxonomy" id="915328"/>
    <lineage>
        <taxon>Bacteria</taxon>
        <taxon>Bacillati</taxon>
        <taxon>Cyanobacteriota</taxon>
        <taxon>Cyanophyceae</taxon>
        <taxon>Nodosilineales</taxon>
        <taxon>Cymatolegaceae</taxon>
        <taxon>Vasconcelosia</taxon>
        <taxon>Vasconcelosia minhoensis</taxon>
    </lineage>
</organism>
<dbReference type="AlphaFoldDB" id="A0A8J7B0L5"/>
<dbReference type="RefSeq" id="WP_193911622.1">
    <property type="nucleotide sequence ID" value="NZ_JADEXG010000080.1"/>
</dbReference>
<keyword evidence="3" id="KW-1185">Reference proteome</keyword>
<proteinExistence type="predicted"/>
<gene>
    <name evidence="2" type="ORF">IQ241_22630</name>
</gene>
<dbReference type="Proteomes" id="UP000636505">
    <property type="component" value="Unassembled WGS sequence"/>
</dbReference>
<protein>
    <submittedName>
        <fullName evidence="2">DUF4347 domain-containing protein</fullName>
    </submittedName>
</protein>
<dbReference type="EMBL" id="JADEXG010000080">
    <property type="protein sequence ID" value="MBE9080052.1"/>
    <property type="molecule type" value="Genomic_DNA"/>
</dbReference>
<evidence type="ECO:0000313" key="2">
    <source>
        <dbReference type="EMBL" id="MBE9080052.1"/>
    </source>
</evidence>
<evidence type="ECO:0000259" key="1">
    <source>
        <dbReference type="Pfam" id="PF14252"/>
    </source>
</evidence>
<sequence>MQIATPEKIFCQKPVQVYALTQINTPSQLEISTLTNNAVHLVFIDSGIEEYSVLLEGLLPEYRGFLLDPDKDGIEQISYLLAKFKDVQSLHIVSHGSSGCLKLGSSSLSASNFDQYSATLERWSESFADGGQMLLYGCRVAAGQAGAEFIQCLYERVGVAIAASSTSIGFFAKGRNWDLDTRTSDFIPRLALKRLTFQSYKHVLMDEIAPIIENVAALALLSTGADTYTFTVTYYDETGLDLTSFDSSDITVIAPDGTVLPVTLVSTDSNADGTSSTVTYSIATPGSMWGWDDNGTYSIVVNAGEISDTSGNTVSSGEIGTFSVSIPVGTIRIEAEDYLAGTNGVEYFDKSAGNNGNAYRTDDVDIEVTGDV</sequence>
<dbReference type="Gene3D" id="2.60.120.260">
    <property type="entry name" value="Galactose-binding domain-like"/>
    <property type="match status" value="1"/>
</dbReference>
<name>A0A8J7B0L5_9CYAN</name>
<feature type="non-terminal residue" evidence="2">
    <location>
        <position position="372"/>
    </location>
</feature>
<dbReference type="InterPro" id="IPR025592">
    <property type="entry name" value="DUF4347"/>
</dbReference>
<feature type="domain" description="DUF4347" evidence="1">
    <location>
        <begin position="41"/>
        <end position="204"/>
    </location>
</feature>
<comment type="caution">
    <text evidence="2">The sequence shown here is derived from an EMBL/GenBank/DDBJ whole genome shotgun (WGS) entry which is preliminary data.</text>
</comment>